<organism evidence="2 3">
    <name type="scientific">Parasphingorhabdus halotolerans</name>
    <dbReference type="NCBI Taxonomy" id="2725558"/>
    <lineage>
        <taxon>Bacteria</taxon>
        <taxon>Pseudomonadati</taxon>
        <taxon>Pseudomonadota</taxon>
        <taxon>Alphaproteobacteria</taxon>
        <taxon>Sphingomonadales</taxon>
        <taxon>Sphingomonadaceae</taxon>
        <taxon>Parasphingorhabdus</taxon>
    </lineage>
</organism>
<dbReference type="Pfam" id="PF11288">
    <property type="entry name" value="DUF3089"/>
    <property type="match status" value="1"/>
</dbReference>
<gene>
    <name evidence="2" type="ORF">HF685_05450</name>
</gene>
<sequence length="170" mass="19348">MKKWIIGIGVILVLVLGTSYLFREKLMFAAMEWQAKPTFAYDDAKAPLALDYANDESWAALPQTKDEAVIVPEELTGQGEPSDVAVFFIHPTTFLSKAGWNAPTDDPDSSEFQSDLFDDMPMLPGEDNYHVLDFSLFYASIRKMHGTGSRHFWKRYRFCVIILLLSYAYC</sequence>
<evidence type="ECO:0000313" key="3">
    <source>
        <dbReference type="Proteomes" id="UP000501600"/>
    </source>
</evidence>
<reference evidence="2 3" key="1">
    <citation type="submission" date="2020-04" db="EMBL/GenBank/DDBJ databases">
        <title>Genome sequence for Sphingorhabdus sp. strain M1.</title>
        <authorList>
            <person name="Park S.-J."/>
        </authorList>
    </citation>
    <scope>NUCLEOTIDE SEQUENCE [LARGE SCALE GENOMIC DNA]</scope>
    <source>
        <strain evidence="2 3">JK6</strain>
    </source>
</reference>
<keyword evidence="3" id="KW-1185">Reference proteome</keyword>
<keyword evidence="1" id="KW-0472">Membrane</keyword>
<accession>A0A6H2DKC3</accession>
<dbReference type="Proteomes" id="UP000501600">
    <property type="component" value="Chromosome"/>
</dbReference>
<dbReference type="AlphaFoldDB" id="A0A6H2DKC3"/>
<protein>
    <submittedName>
        <fullName evidence="2">Uncharacterized protein</fullName>
    </submittedName>
</protein>
<keyword evidence="1" id="KW-0812">Transmembrane</keyword>
<dbReference type="RefSeq" id="WP_168818636.1">
    <property type="nucleotide sequence ID" value="NZ_CP051217.1"/>
</dbReference>
<evidence type="ECO:0000313" key="2">
    <source>
        <dbReference type="EMBL" id="QJB68794.1"/>
    </source>
</evidence>
<feature type="transmembrane region" description="Helical" evidence="1">
    <location>
        <begin position="6"/>
        <end position="22"/>
    </location>
</feature>
<proteinExistence type="predicted"/>
<name>A0A6H2DKC3_9SPHN</name>
<dbReference type="InterPro" id="IPR021440">
    <property type="entry name" value="DUF3089"/>
</dbReference>
<keyword evidence="1" id="KW-1133">Transmembrane helix</keyword>
<dbReference type="KEGG" id="phao:HF685_05450"/>
<evidence type="ECO:0000256" key="1">
    <source>
        <dbReference type="SAM" id="Phobius"/>
    </source>
</evidence>
<dbReference type="EMBL" id="CP051217">
    <property type="protein sequence ID" value="QJB68794.1"/>
    <property type="molecule type" value="Genomic_DNA"/>
</dbReference>